<dbReference type="Proteomes" id="UP000030765">
    <property type="component" value="Unassembled WGS sequence"/>
</dbReference>
<evidence type="ECO:0000313" key="3">
    <source>
        <dbReference type="EnsemblMetazoa" id="ASIC010848-PA"/>
    </source>
</evidence>
<reference evidence="3" key="2">
    <citation type="submission" date="2020-05" db="UniProtKB">
        <authorList>
            <consortium name="EnsemblMetazoa"/>
        </authorList>
    </citation>
    <scope>IDENTIFICATION</scope>
</reference>
<feature type="compositionally biased region" description="Polar residues" evidence="1">
    <location>
        <begin position="19"/>
        <end position="29"/>
    </location>
</feature>
<keyword evidence="4" id="KW-1185">Reference proteome</keyword>
<evidence type="ECO:0000313" key="4">
    <source>
        <dbReference type="Proteomes" id="UP000030765"/>
    </source>
</evidence>
<proteinExistence type="predicted"/>
<name>A0A084VYC9_ANOSI</name>
<organism evidence="2">
    <name type="scientific">Anopheles sinensis</name>
    <name type="common">Mosquito</name>
    <dbReference type="NCBI Taxonomy" id="74873"/>
    <lineage>
        <taxon>Eukaryota</taxon>
        <taxon>Metazoa</taxon>
        <taxon>Ecdysozoa</taxon>
        <taxon>Arthropoda</taxon>
        <taxon>Hexapoda</taxon>
        <taxon>Insecta</taxon>
        <taxon>Pterygota</taxon>
        <taxon>Neoptera</taxon>
        <taxon>Endopterygota</taxon>
        <taxon>Diptera</taxon>
        <taxon>Nematocera</taxon>
        <taxon>Culicoidea</taxon>
        <taxon>Culicidae</taxon>
        <taxon>Anophelinae</taxon>
        <taxon>Anopheles</taxon>
    </lineage>
</organism>
<keyword evidence="2" id="KW-0238">DNA-binding</keyword>
<dbReference type="GO" id="GO:0003677">
    <property type="term" value="F:DNA binding"/>
    <property type="evidence" value="ECO:0007669"/>
    <property type="project" value="UniProtKB-KW"/>
</dbReference>
<dbReference type="EMBL" id="KE525231">
    <property type="protein sequence ID" value="KFB42973.1"/>
    <property type="molecule type" value="Genomic_DNA"/>
</dbReference>
<feature type="region of interest" description="Disordered" evidence="1">
    <location>
        <begin position="1"/>
        <end position="38"/>
    </location>
</feature>
<sequence length="85" mass="8506">MDINLAPVNLGGGGGGGNKPSTGRTSPESTLPVAPAGAEAPNHTVEVLPIGCKILLQITLTTGRAAGSSKWFSVPPCPPDLISDM</sequence>
<dbReference type="EnsemblMetazoa" id="ASIC010848-RA">
    <property type="protein sequence ID" value="ASIC010848-PA"/>
    <property type="gene ID" value="ASIC010848"/>
</dbReference>
<dbReference type="VEuPathDB" id="VectorBase:ASIC010848"/>
<accession>A0A084VYC9</accession>
<reference evidence="2 4" key="1">
    <citation type="journal article" date="2014" name="BMC Genomics">
        <title>Genome sequence of Anopheles sinensis provides insight into genetics basis of mosquito competence for malaria parasites.</title>
        <authorList>
            <person name="Zhou D."/>
            <person name="Zhang D."/>
            <person name="Ding G."/>
            <person name="Shi L."/>
            <person name="Hou Q."/>
            <person name="Ye Y."/>
            <person name="Xu Y."/>
            <person name="Zhou H."/>
            <person name="Xiong C."/>
            <person name="Li S."/>
            <person name="Yu J."/>
            <person name="Hong S."/>
            <person name="Yu X."/>
            <person name="Zou P."/>
            <person name="Chen C."/>
            <person name="Chang X."/>
            <person name="Wang W."/>
            <person name="Lv Y."/>
            <person name="Sun Y."/>
            <person name="Ma L."/>
            <person name="Shen B."/>
            <person name="Zhu C."/>
        </authorList>
    </citation>
    <scope>NUCLEOTIDE SEQUENCE [LARGE SCALE GENOMIC DNA]</scope>
</reference>
<gene>
    <name evidence="2" type="ORF">ZHAS_00010848</name>
</gene>
<evidence type="ECO:0000313" key="2">
    <source>
        <dbReference type="EMBL" id="KFB42973.1"/>
    </source>
</evidence>
<evidence type="ECO:0000256" key="1">
    <source>
        <dbReference type="SAM" id="MobiDB-lite"/>
    </source>
</evidence>
<protein>
    <submittedName>
        <fullName evidence="2 3">DNA-binding protein-like protein</fullName>
    </submittedName>
</protein>
<dbReference type="AlphaFoldDB" id="A0A084VYC9"/>
<dbReference type="EMBL" id="ATLV01018355">
    <property type="status" value="NOT_ANNOTATED_CDS"/>
    <property type="molecule type" value="Genomic_DNA"/>
</dbReference>